<keyword evidence="5" id="KW-0812">Transmembrane</keyword>
<dbReference type="GO" id="GO:0004518">
    <property type="term" value="F:nuclease activity"/>
    <property type="evidence" value="ECO:0007669"/>
    <property type="project" value="UniProtKB-KW"/>
</dbReference>
<keyword evidence="3" id="KW-0479">Metal-binding</keyword>
<dbReference type="InterPro" id="IPR045249">
    <property type="entry name" value="HARBI1-like"/>
</dbReference>
<proteinExistence type="predicted"/>
<dbReference type="GO" id="GO:0016787">
    <property type="term" value="F:hydrolase activity"/>
    <property type="evidence" value="ECO:0007669"/>
    <property type="project" value="UniProtKB-KW"/>
</dbReference>
<dbReference type="InterPro" id="IPR027806">
    <property type="entry name" value="HARBI1_dom"/>
</dbReference>
<evidence type="ECO:0000313" key="7">
    <source>
        <dbReference type="EMBL" id="CAA9492254.1"/>
    </source>
</evidence>
<keyword evidence="4" id="KW-0378">Hydrolase</keyword>
<dbReference type="AlphaFoldDB" id="A0A6J4SHA6"/>
<reference evidence="7" key="1">
    <citation type="submission" date="2020-02" db="EMBL/GenBank/DDBJ databases">
        <authorList>
            <person name="Meier V. D."/>
        </authorList>
    </citation>
    <scope>NUCLEOTIDE SEQUENCE</scope>
    <source>
        <strain evidence="7">AVDCRST_MAG96</strain>
    </source>
</reference>
<evidence type="ECO:0000256" key="5">
    <source>
        <dbReference type="SAM" id="Phobius"/>
    </source>
</evidence>
<dbReference type="Pfam" id="PF13359">
    <property type="entry name" value="DDE_Tnp_4"/>
    <property type="match status" value="1"/>
</dbReference>
<feature type="domain" description="DDE Tnp4" evidence="6">
    <location>
        <begin position="194"/>
        <end position="346"/>
    </location>
</feature>
<accession>A0A6J4SHA6</accession>
<feature type="transmembrane region" description="Helical" evidence="5">
    <location>
        <begin position="7"/>
        <end position="26"/>
    </location>
</feature>
<evidence type="ECO:0000256" key="3">
    <source>
        <dbReference type="ARBA" id="ARBA00022723"/>
    </source>
</evidence>
<organism evidence="7">
    <name type="scientific">uncultured Segetibacter sp</name>
    <dbReference type="NCBI Taxonomy" id="481133"/>
    <lineage>
        <taxon>Bacteria</taxon>
        <taxon>Pseudomonadati</taxon>
        <taxon>Bacteroidota</taxon>
        <taxon>Chitinophagia</taxon>
        <taxon>Chitinophagales</taxon>
        <taxon>Chitinophagaceae</taxon>
        <taxon>Segetibacter</taxon>
        <taxon>environmental samples</taxon>
    </lineage>
</organism>
<keyword evidence="5" id="KW-1133">Transmembrane helix</keyword>
<evidence type="ECO:0000259" key="6">
    <source>
        <dbReference type="Pfam" id="PF13359"/>
    </source>
</evidence>
<evidence type="ECO:0000256" key="2">
    <source>
        <dbReference type="ARBA" id="ARBA00022722"/>
    </source>
</evidence>
<sequence>MEERRRKLVVMMVLYWCFYMITRHVMNMQALILQGEWTNVAILSICFQSLGFRDRSIWSFERQCGFVDRFLLGSFTEKMFKERTRVSHATFRFLCEKLGPFLKKQHTHLRKPISVEARVAMSLARLGTGDGLRMVGEVYGVAECTISGIVREFCKMVRLHLQKIFIQIPNENRLRVLANEFEKLHNIPYIIGAIDGSHIPVLAPVIGGEDYYCRKSFHSALLQGIVDTNCIFWDYEFGWAGSLHDWTVFQQTKVGRACMEGKFQPYKLIGDAAYPVRPWMYCPFKGTSDGLEPYKAHWNFIQSSTRMCVERAFGILKGRWRIIQKRADVPLRSMADIVSTCIVLHNLCIITKDKFDAIWIDEAEVELKKRVEDGTMKGGQVLRGQQASIDEVKSRIFKSDRRIITRNFEIEEVDAEEEAFLIKQDEKDANLLKEATLAHESIAKTLWEYNLAKESTIQFSESSSDSESMEE</sequence>
<dbReference type="PANTHER" id="PTHR22930:SF85">
    <property type="entry name" value="GH03217P-RELATED"/>
    <property type="match status" value="1"/>
</dbReference>
<dbReference type="PANTHER" id="PTHR22930">
    <property type="match status" value="1"/>
</dbReference>
<keyword evidence="2" id="KW-0540">Nuclease</keyword>
<comment type="cofactor">
    <cofactor evidence="1">
        <name>a divalent metal cation</name>
        <dbReference type="ChEBI" id="CHEBI:60240"/>
    </cofactor>
</comment>
<evidence type="ECO:0000256" key="1">
    <source>
        <dbReference type="ARBA" id="ARBA00001968"/>
    </source>
</evidence>
<evidence type="ECO:0000256" key="4">
    <source>
        <dbReference type="ARBA" id="ARBA00022801"/>
    </source>
</evidence>
<dbReference type="GO" id="GO:0046872">
    <property type="term" value="F:metal ion binding"/>
    <property type="evidence" value="ECO:0007669"/>
    <property type="project" value="UniProtKB-KW"/>
</dbReference>
<protein>
    <recommendedName>
        <fullName evidence="6">DDE Tnp4 domain-containing protein</fullName>
    </recommendedName>
</protein>
<gene>
    <name evidence="7" type="ORF">AVDCRST_MAG96-1566</name>
</gene>
<keyword evidence="5" id="KW-0472">Membrane</keyword>
<dbReference type="EMBL" id="CADCVN010000597">
    <property type="protein sequence ID" value="CAA9492254.1"/>
    <property type="molecule type" value="Genomic_DNA"/>
</dbReference>
<name>A0A6J4SHA6_9BACT</name>